<sequence>MGLANAVTDLVASLSELLSSVVGTAYALAHSFVAGLWGLVAGVLAMFGDLGKGAIDFGEGVGRFVVGNAALLGLAAAGFYAYKRFVAQPQREGHRPAVKVNGGGKKTN</sequence>
<reference evidence="3" key="2">
    <citation type="submission" date="2023-05" db="EMBL/GenBank/DDBJ databases">
        <authorList>
            <consortium name="Lawrence Berkeley National Laboratory"/>
            <person name="Steindorff A."/>
            <person name="Hensen N."/>
            <person name="Bonometti L."/>
            <person name="Westerberg I."/>
            <person name="Brannstrom I.O."/>
            <person name="Guillou S."/>
            <person name="Cros-Aarteil S."/>
            <person name="Calhoun S."/>
            <person name="Haridas S."/>
            <person name="Kuo A."/>
            <person name="Mondo S."/>
            <person name="Pangilinan J."/>
            <person name="Riley R."/>
            <person name="Labutti K."/>
            <person name="Andreopoulos B."/>
            <person name="Lipzen A."/>
            <person name="Chen C."/>
            <person name="Yanf M."/>
            <person name="Daum C."/>
            <person name="Ng V."/>
            <person name="Clum A."/>
            <person name="Ohm R."/>
            <person name="Martin F."/>
            <person name="Silar P."/>
            <person name="Natvig D."/>
            <person name="Lalanne C."/>
            <person name="Gautier V."/>
            <person name="Ament-Velasquez S.L."/>
            <person name="Kruys A."/>
            <person name="Hutchinson M.I."/>
            <person name="Powell A.J."/>
            <person name="Barry K."/>
            <person name="Miller A.N."/>
            <person name="Grigoriev I.V."/>
            <person name="Debuchy R."/>
            <person name="Gladieux P."/>
            <person name="Thoren M.H."/>
            <person name="Johannesson H."/>
        </authorList>
    </citation>
    <scope>NUCLEOTIDE SEQUENCE</scope>
    <source>
        <strain evidence="3">CBS 532.94</strain>
    </source>
</reference>
<feature type="transmembrane region" description="Helical" evidence="2">
    <location>
        <begin position="25"/>
        <end position="48"/>
    </location>
</feature>
<dbReference type="EMBL" id="MU860253">
    <property type="protein sequence ID" value="KAK4235602.1"/>
    <property type="molecule type" value="Genomic_DNA"/>
</dbReference>
<name>A0AAN7C5V9_9PEZI</name>
<comment type="caution">
    <text evidence="3">The sequence shown here is derived from an EMBL/GenBank/DDBJ whole genome shotgun (WGS) entry which is preliminary data.</text>
</comment>
<proteinExistence type="predicted"/>
<evidence type="ECO:0000256" key="1">
    <source>
        <dbReference type="SAM" id="MobiDB-lite"/>
    </source>
</evidence>
<reference evidence="3" key="1">
    <citation type="journal article" date="2023" name="Mol. Phylogenet. Evol.">
        <title>Genome-scale phylogeny and comparative genomics of the fungal order Sordariales.</title>
        <authorList>
            <person name="Hensen N."/>
            <person name="Bonometti L."/>
            <person name="Westerberg I."/>
            <person name="Brannstrom I.O."/>
            <person name="Guillou S."/>
            <person name="Cros-Aarteil S."/>
            <person name="Calhoun S."/>
            <person name="Haridas S."/>
            <person name="Kuo A."/>
            <person name="Mondo S."/>
            <person name="Pangilinan J."/>
            <person name="Riley R."/>
            <person name="LaButti K."/>
            <person name="Andreopoulos B."/>
            <person name="Lipzen A."/>
            <person name="Chen C."/>
            <person name="Yan M."/>
            <person name="Daum C."/>
            <person name="Ng V."/>
            <person name="Clum A."/>
            <person name="Steindorff A."/>
            <person name="Ohm R.A."/>
            <person name="Martin F."/>
            <person name="Silar P."/>
            <person name="Natvig D.O."/>
            <person name="Lalanne C."/>
            <person name="Gautier V."/>
            <person name="Ament-Velasquez S.L."/>
            <person name="Kruys A."/>
            <person name="Hutchinson M.I."/>
            <person name="Powell A.J."/>
            <person name="Barry K."/>
            <person name="Miller A.N."/>
            <person name="Grigoriev I.V."/>
            <person name="Debuchy R."/>
            <person name="Gladieux P."/>
            <person name="Hiltunen Thoren M."/>
            <person name="Johannesson H."/>
        </authorList>
    </citation>
    <scope>NUCLEOTIDE SEQUENCE</scope>
    <source>
        <strain evidence="3">CBS 532.94</strain>
    </source>
</reference>
<keyword evidence="2" id="KW-1133">Transmembrane helix</keyword>
<feature type="region of interest" description="Disordered" evidence="1">
    <location>
        <begin position="89"/>
        <end position="108"/>
    </location>
</feature>
<protein>
    <submittedName>
        <fullName evidence="3">Uncharacterized protein</fullName>
    </submittedName>
</protein>
<keyword evidence="4" id="KW-1185">Reference proteome</keyword>
<feature type="transmembrane region" description="Helical" evidence="2">
    <location>
        <begin position="60"/>
        <end position="82"/>
    </location>
</feature>
<evidence type="ECO:0000313" key="4">
    <source>
        <dbReference type="Proteomes" id="UP001303760"/>
    </source>
</evidence>
<keyword evidence="2" id="KW-0472">Membrane</keyword>
<evidence type="ECO:0000256" key="2">
    <source>
        <dbReference type="SAM" id="Phobius"/>
    </source>
</evidence>
<dbReference type="Proteomes" id="UP001303760">
    <property type="component" value="Unassembled WGS sequence"/>
</dbReference>
<gene>
    <name evidence="3" type="ORF">C8A03DRAFT_36550</name>
</gene>
<keyword evidence="2" id="KW-0812">Transmembrane</keyword>
<organism evidence="3 4">
    <name type="scientific">Achaetomium macrosporum</name>
    <dbReference type="NCBI Taxonomy" id="79813"/>
    <lineage>
        <taxon>Eukaryota</taxon>
        <taxon>Fungi</taxon>
        <taxon>Dikarya</taxon>
        <taxon>Ascomycota</taxon>
        <taxon>Pezizomycotina</taxon>
        <taxon>Sordariomycetes</taxon>
        <taxon>Sordariomycetidae</taxon>
        <taxon>Sordariales</taxon>
        <taxon>Chaetomiaceae</taxon>
        <taxon>Achaetomium</taxon>
    </lineage>
</organism>
<evidence type="ECO:0000313" key="3">
    <source>
        <dbReference type="EMBL" id="KAK4235602.1"/>
    </source>
</evidence>
<accession>A0AAN7C5V9</accession>
<dbReference type="AlphaFoldDB" id="A0AAN7C5V9"/>